<dbReference type="InterPro" id="IPR014757">
    <property type="entry name" value="Tscrpt_reg_IclR_C"/>
</dbReference>
<sequence length="249" mass="28157">MQNRNEVGTLKKGLDIFQLLLEHPSLSIQEIIEMLQLNQSTTYRLVSTLEQNHFISKNNNRYEISDTLISKILQKSKHTNYDLTWKSVSFMDKLSQETGETTYIGMMQGTEMMITQAVQGKYATRTHLEVGDRLSLHADAIGKCILAFKEKDEQSRIINSLTFEKRTDHTITSLDLFLEELDRIKKNGYSLDNEEGEIGVRCVSAPIYKGDQVIAAVAISGPSVRVSKEKDEAHVELVKKCAKEISASL</sequence>
<dbReference type="PROSITE" id="PS51077">
    <property type="entry name" value="HTH_ICLR"/>
    <property type="match status" value="1"/>
</dbReference>
<dbReference type="InterPro" id="IPR005471">
    <property type="entry name" value="Tscrpt_reg_IclR_N"/>
</dbReference>
<dbReference type="Gene3D" id="3.30.450.40">
    <property type="match status" value="1"/>
</dbReference>
<dbReference type="OrthoDB" id="9791752at2"/>
<evidence type="ECO:0000256" key="1">
    <source>
        <dbReference type="ARBA" id="ARBA00023015"/>
    </source>
</evidence>
<proteinExistence type="predicted"/>
<dbReference type="InterPro" id="IPR036388">
    <property type="entry name" value="WH-like_DNA-bd_sf"/>
</dbReference>
<evidence type="ECO:0000256" key="2">
    <source>
        <dbReference type="ARBA" id="ARBA00023125"/>
    </source>
</evidence>
<dbReference type="SMART" id="SM00346">
    <property type="entry name" value="HTH_ICLR"/>
    <property type="match status" value="1"/>
</dbReference>
<dbReference type="PATRIC" id="fig|1441095.3.peg.3990"/>
<keyword evidence="7" id="KW-1185">Reference proteome</keyword>
<dbReference type="EMBL" id="CP012600">
    <property type="protein sequence ID" value="ALC83239.1"/>
    <property type="molecule type" value="Genomic_DNA"/>
</dbReference>
<reference evidence="6 7" key="2">
    <citation type="journal article" date="2016" name="Int. J. Syst. Evol. Microbiol.">
        <title>Bacillus gobiensis sp. nov., isolated from a soil sample.</title>
        <authorList>
            <person name="Liu B."/>
            <person name="Liu G.H."/>
            <person name="Cetin S."/>
            <person name="Schumann P."/>
            <person name="Pan Z.Z."/>
            <person name="Chen Q.Q."/>
        </authorList>
    </citation>
    <scope>NUCLEOTIDE SEQUENCE [LARGE SCALE GENOMIC DNA]</scope>
    <source>
        <strain evidence="6 7">FJAT-4402</strain>
    </source>
</reference>
<organism evidence="6 7">
    <name type="scientific">Bacillus gobiensis</name>
    <dbReference type="NCBI Taxonomy" id="1441095"/>
    <lineage>
        <taxon>Bacteria</taxon>
        <taxon>Bacillati</taxon>
        <taxon>Bacillota</taxon>
        <taxon>Bacilli</taxon>
        <taxon>Bacillales</taxon>
        <taxon>Bacillaceae</taxon>
        <taxon>Bacillus</taxon>
    </lineage>
</organism>
<name>A0A0M5JAP5_9BACI</name>
<dbReference type="PROSITE" id="PS51078">
    <property type="entry name" value="ICLR_ED"/>
    <property type="match status" value="1"/>
</dbReference>
<dbReference type="InterPro" id="IPR050707">
    <property type="entry name" value="HTH_MetabolicPath_Reg"/>
</dbReference>
<evidence type="ECO:0000256" key="3">
    <source>
        <dbReference type="ARBA" id="ARBA00023163"/>
    </source>
</evidence>
<dbReference type="SUPFAM" id="SSF55781">
    <property type="entry name" value="GAF domain-like"/>
    <property type="match status" value="1"/>
</dbReference>
<protein>
    <submittedName>
        <fullName evidence="6">IclR family transcriptional regulator</fullName>
    </submittedName>
</protein>
<keyword evidence="2" id="KW-0238">DNA-binding</keyword>
<feature type="domain" description="IclR-ED" evidence="5">
    <location>
        <begin position="60"/>
        <end position="249"/>
    </location>
</feature>
<keyword evidence="1" id="KW-0805">Transcription regulation</keyword>
<dbReference type="GO" id="GO:0003700">
    <property type="term" value="F:DNA-binding transcription factor activity"/>
    <property type="evidence" value="ECO:0007669"/>
    <property type="project" value="TreeGrafter"/>
</dbReference>
<keyword evidence="3" id="KW-0804">Transcription</keyword>
<dbReference type="Pfam" id="PF01614">
    <property type="entry name" value="IclR_C"/>
    <property type="match status" value="1"/>
</dbReference>
<gene>
    <name evidence="6" type="ORF">AM592_18025</name>
</gene>
<dbReference type="Proteomes" id="UP000067625">
    <property type="component" value="Chromosome"/>
</dbReference>
<reference evidence="7" key="1">
    <citation type="submission" date="2015-08" db="EMBL/GenBank/DDBJ databases">
        <title>Genome sequencing project for genomic taxonomy and phylogenomics of Bacillus-like bacteria.</title>
        <authorList>
            <person name="Liu B."/>
            <person name="Wang J."/>
            <person name="Zhu Y."/>
            <person name="Liu G."/>
            <person name="Chen Q."/>
            <person name="Chen Z."/>
            <person name="Lan J."/>
            <person name="Che J."/>
            <person name="Ge C."/>
            <person name="Shi H."/>
            <person name="Pan Z."/>
            <person name="Liu X."/>
        </authorList>
    </citation>
    <scope>NUCLEOTIDE SEQUENCE [LARGE SCALE GENOMIC DNA]</scope>
    <source>
        <strain evidence="7">FJAT-4402</strain>
    </source>
</reference>
<dbReference type="STRING" id="1441095.AM592_18025"/>
<dbReference type="InterPro" id="IPR036390">
    <property type="entry name" value="WH_DNA-bd_sf"/>
</dbReference>
<dbReference type="RefSeq" id="WP_053605079.1">
    <property type="nucleotide sequence ID" value="NZ_CP012600.1"/>
</dbReference>
<feature type="domain" description="HTH iclR-type" evidence="4">
    <location>
        <begin position="7"/>
        <end position="66"/>
    </location>
</feature>
<evidence type="ECO:0000259" key="4">
    <source>
        <dbReference type="PROSITE" id="PS51077"/>
    </source>
</evidence>
<evidence type="ECO:0000313" key="7">
    <source>
        <dbReference type="Proteomes" id="UP000067625"/>
    </source>
</evidence>
<dbReference type="GO" id="GO:0003677">
    <property type="term" value="F:DNA binding"/>
    <property type="evidence" value="ECO:0007669"/>
    <property type="project" value="UniProtKB-KW"/>
</dbReference>
<dbReference type="SUPFAM" id="SSF46785">
    <property type="entry name" value="Winged helix' DNA-binding domain"/>
    <property type="match status" value="1"/>
</dbReference>
<dbReference type="Pfam" id="PF09339">
    <property type="entry name" value="HTH_IclR"/>
    <property type="match status" value="1"/>
</dbReference>
<dbReference type="PANTHER" id="PTHR30136:SF7">
    <property type="entry name" value="HTH-TYPE TRANSCRIPTIONAL REGULATOR KDGR-RELATED"/>
    <property type="match status" value="1"/>
</dbReference>
<dbReference type="PANTHER" id="PTHR30136">
    <property type="entry name" value="HELIX-TURN-HELIX TRANSCRIPTIONAL REGULATOR, ICLR FAMILY"/>
    <property type="match status" value="1"/>
</dbReference>
<accession>A0A0M5JAP5</accession>
<evidence type="ECO:0000259" key="5">
    <source>
        <dbReference type="PROSITE" id="PS51078"/>
    </source>
</evidence>
<evidence type="ECO:0000313" key="6">
    <source>
        <dbReference type="EMBL" id="ALC83239.1"/>
    </source>
</evidence>
<dbReference type="InterPro" id="IPR029016">
    <property type="entry name" value="GAF-like_dom_sf"/>
</dbReference>
<dbReference type="GO" id="GO:0045892">
    <property type="term" value="P:negative regulation of DNA-templated transcription"/>
    <property type="evidence" value="ECO:0007669"/>
    <property type="project" value="TreeGrafter"/>
</dbReference>
<dbReference type="AlphaFoldDB" id="A0A0M5JAP5"/>
<dbReference type="Gene3D" id="1.10.10.10">
    <property type="entry name" value="Winged helix-like DNA-binding domain superfamily/Winged helix DNA-binding domain"/>
    <property type="match status" value="1"/>
</dbReference>